<dbReference type="Proteomes" id="UP001293254">
    <property type="component" value="Unassembled WGS sequence"/>
</dbReference>
<dbReference type="NCBIfam" id="TIGR01640">
    <property type="entry name" value="F_box_assoc_1"/>
    <property type="match status" value="1"/>
</dbReference>
<dbReference type="InterPro" id="IPR050796">
    <property type="entry name" value="SCF_F-box_component"/>
</dbReference>
<proteinExistence type="predicted"/>
<comment type="caution">
    <text evidence="2">The sequence shown here is derived from an EMBL/GenBank/DDBJ whole genome shotgun (WGS) entry which is preliminary data.</text>
</comment>
<dbReference type="SMART" id="SM00256">
    <property type="entry name" value="FBOX"/>
    <property type="match status" value="1"/>
</dbReference>
<dbReference type="SUPFAM" id="SSF81383">
    <property type="entry name" value="F-box domain"/>
    <property type="match status" value="1"/>
</dbReference>
<dbReference type="PANTHER" id="PTHR31672">
    <property type="entry name" value="BNACNNG10540D PROTEIN"/>
    <property type="match status" value="1"/>
</dbReference>
<sequence>MEFRELPQEILIEIFSRLPLKSVGKCRCLAKLWRKLLSTPHFIKSHLTHQTHQENLILNTPFDTIYSRSTIKGNTIWKTFPGLDLCEWTAILGSCGGLVLMVLESFERFLVNPGTLQLIKVPKPPLGLKRKESFSMHGFGYDSSGDDYKVVTLSYYNAGNEHRSDDTFVDVYSVKRGVWKRVDGSPYDHRVLQLSPGMSERKLSKLYMFRKTFSPGAFVNGAIHWLARSRKLVGSPSVIAAFNLADEVFDEIPAPSGVDVEMFVFNKVVVLGGCLCLVDTRENGPMDVWIMKETEGSLRDMVINEPRAATIDGCTFMESLISPESKTRTLVNKKRRKCRYVGESL</sequence>
<protein>
    <submittedName>
        <fullName evidence="2">F-box/kelch-repeat protein</fullName>
    </submittedName>
</protein>
<name>A0AAE1XXU8_9LAMI</name>
<dbReference type="InterPro" id="IPR013187">
    <property type="entry name" value="F-box-assoc_dom_typ3"/>
</dbReference>
<dbReference type="InterPro" id="IPR001810">
    <property type="entry name" value="F-box_dom"/>
</dbReference>
<organism evidence="2 3">
    <name type="scientific">Sesamum alatum</name>
    <dbReference type="NCBI Taxonomy" id="300844"/>
    <lineage>
        <taxon>Eukaryota</taxon>
        <taxon>Viridiplantae</taxon>
        <taxon>Streptophyta</taxon>
        <taxon>Embryophyta</taxon>
        <taxon>Tracheophyta</taxon>
        <taxon>Spermatophyta</taxon>
        <taxon>Magnoliopsida</taxon>
        <taxon>eudicotyledons</taxon>
        <taxon>Gunneridae</taxon>
        <taxon>Pentapetalae</taxon>
        <taxon>asterids</taxon>
        <taxon>lamiids</taxon>
        <taxon>Lamiales</taxon>
        <taxon>Pedaliaceae</taxon>
        <taxon>Sesamum</taxon>
    </lineage>
</organism>
<dbReference type="InterPro" id="IPR017451">
    <property type="entry name" value="F-box-assoc_interact_dom"/>
</dbReference>
<dbReference type="EMBL" id="JACGWO010000009">
    <property type="protein sequence ID" value="KAK4419994.1"/>
    <property type="molecule type" value="Genomic_DNA"/>
</dbReference>
<dbReference type="PANTHER" id="PTHR31672:SF13">
    <property type="entry name" value="F-BOX PROTEIN CPR30-LIKE"/>
    <property type="match status" value="1"/>
</dbReference>
<reference evidence="2" key="2">
    <citation type="journal article" date="2024" name="Plant">
        <title>Genomic evolution and insights into agronomic trait innovations of Sesamum species.</title>
        <authorList>
            <person name="Miao H."/>
            <person name="Wang L."/>
            <person name="Qu L."/>
            <person name="Liu H."/>
            <person name="Sun Y."/>
            <person name="Le M."/>
            <person name="Wang Q."/>
            <person name="Wei S."/>
            <person name="Zheng Y."/>
            <person name="Lin W."/>
            <person name="Duan Y."/>
            <person name="Cao H."/>
            <person name="Xiong S."/>
            <person name="Wang X."/>
            <person name="Wei L."/>
            <person name="Li C."/>
            <person name="Ma Q."/>
            <person name="Ju M."/>
            <person name="Zhao R."/>
            <person name="Li G."/>
            <person name="Mu C."/>
            <person name="Tian Q."/>
            <person name="Mei H."/>
            <person name="Zhang T."/>
            <person name="Gao T."/>
            <person name="Zhang H."/>
        </authorList>
    </citation>
    <scope>NUCLEOTIDE SEQUENCE</scope>
    <source>
        <strain evidence="2">3651</strain>
    </source>
</reference>
<dbReference type="AlphaFoldDB" id="A0AAE1XXU8"/>
<accession>A0AAE1XXU8</accession>
<gene>
    <name evidence="2" type="ORF">Salat_2412300</name>
</gene>
<evidence type="ECO:0000259" key="1">
    <source>
        <dbReference type="PROSITE" id="PS50181"/>
    </source>
</evidence>
<reference evidence="2" key="1">
    <citation type="submission" date="2020-06" db="EMBL/GenBank/DDBJ databases">
        <authorList>
            <person name="Li T."/>
            <person name="Hu X."/>
            <person name="Zhang T."/>
            <person name="Song X."/>
            <person name="Zhang H."/>
            <person name="Dai N."/>
            <person name="Sheng W."/>
            <person name="Hou X."/>
            <person name="Wei L."/>
        </authorList>
    </citation>
    <scope>NUCLEOTIDE SEQUENCE</scope>
    <source>
        <strain evidence="2">3651</strain>
        <tissue evidence="2">Leaf</tissue>
    </source>
</reference>
<dbReference type="Pfam" id="PF00646">
    <property type="entry name" value="F-box"/>
    <property type="match status" value="1"/>
</dbReference>
<dbReference type="Gene3D" id="1.20.1280.50">
    <property type="match status" value="1"/>
</dbReference>
<keyword evidence="3" id="KW-1185">Reference proteome</keyword>
<dbReference type="Pfam" id="PF08268">
    <property type="entry name" value="FBA_3"/>
    <property type="match status" value="1"/>
</dbReference>
<feature type="domain" description="F-box" evidence="1">
    <location>
        <begin position="1"/>
        <end position="46"/>
    </location>
</feature>
<dbReference type="PROSITE" id="PS50181">
    <property type="entry name" value="FBOX"/>
    <property type="match status" value="1"/>
</dbReference>
<dbReference type="InterPro" id="IPR036047">
    <property type="entry name" value="F-box-like_dom_sf"/>
</dbReference>
<evidence type="ECO:0000313" key="2">
    <source>
        <dbReference type="EMBL" id="KAK4419994.1"/>
    </source>
</evidence>
<evidence type="ECO:0000313" key="3">
    <source>
        <dbReference type="Proteomes" id="UP001293254"/>
    </source>
</evidence>